<feature type="domain" description="Sigma 54 modulation/S30EA ribosomal protein C-terminal" evidence="2">
    <location>
        <begin position="216"/>
        <end position="259"/>
    </location>
</feature>
<dbReference type="EMBL" id="JAAXLS010000002">
    <property type="protein sequence ID" value="NKQ52446.1"/>
    <property type="molecule type" value="Genomic_DNA"/>
</dbReference>
<dbReference type="Proteomes" id="UP000715441">
    <property type="component" value="Unassembled WGS sequence"/>
</dbReference>
<organism evidence="3 4">
    <name type="scientific">Amycolatopsis acididurans</name>
    <dbReference type="NCBI Taxonomy" id="2724524"/>
    <lineage>
        <taxon>Bacteria</taxon>
        <taxon>Bacillati</taxon>
        <taxon>Actinomycetota</taxon>
        <taxon>Actinomycetes</taxon>
        <taxon>Pseudonocardiales</taxon>
        <taxon>Pseudonocardiaceae</taxon>
        <taxon>Amycolatopsis</taxon>
    </lineage>
</organism>
<dbReference type="Gene3D" id="3.30.160.100">
    <property type="entry name" value="Ribosome hibernation promotion factor-like"/>
    <property type="match status" value="1"/>
</dbReference>
<evidence type="ECO:0000256" key="1">
    <source>
        <dbReference type="SAM" id="MobiDB-lite"/>
    </source>
</evidence>
<dbReference type="Pfam" id="PF16321">
    <property type="entry name" value="Ribosom_S30AE_C"/>
    <property type="match status" value="2"/>
</dbReference>
<dbReference type="PANTHER" id="PTHR33231">
    <property type="entry name" value="30S RIBOSOMAL PROTEIN"/>
    <property type="match status" value="1"/>
</dbReference>
<gene>
    <name evidence="3" type="ORF">HFP15_06095</name>
</gene>
<dbReference type="RefSeq" id="WP_168512272.1">
    <property type="nucleotide sequence ID" value="NZ_JAAXLS010000002.1"/>
</dbReference>
<dbReference type="PANTHER" id="PTHR33231:SF1">
    <property type="entry name" value="30S RIBOSOMAL PROTEIN"/>
    <property type="match status" value="1"/>
</dbReference>
<evidence type="ECO:0000259" key="2">
    <source>
        <dbReference type="Pfam" id="PF16321"/>
    </source>
</evidence>
<sequence length="267" mass="29912">MTSFAPADIRMTVEGTVSRGTADYARDKIGALLHLAPGPVLSVRVRVTRHGDPAVPHPVVAQGNIDVNGRLVRAQAEGENSWEAVDRLEERLRHRLERVALHWEARRGGMPSVQPHEWRHESEPTRRPRWYPRPEDEREIVRHKSYTLPKCTIDDAAREMGLLDYDFHLFTEAGSGQDSVLYRAGETGYRLAQLRPPGPHELAPFQLPLTISAQPAPVLSTGEAVTRLNLMGLPFLFFLDGDRGRGAVLYHRYDGHYGLIAPAGERA</sequence>
<feature type="region of interest" description="Disordered" evidence="1">
    <location>
        <begin position="110"/>
        <end position="131"/>
    </location>
</feature>
<keyword evidence="4" id="KW-1185">Reference proteome</keyword>
<accession>A0ABX1IY65</accession>
<dbReference type="InterPro" id="IPR038416">
    <property type="entry name" value="Ribosom_S30AE_C_sf"/>
</dbReference>
<reference evidence="3 4" key="1">
    <citation type="submission" date="2020-04" db="EMBL/GenBank/DDBJ databases">
        <title>Novel species.</title>
        <authorList>
            <person name="Teo W.F.A."/>
            <person name="Lipun K."/>
            <person name="Srisuk N."/>
            <person name="Duangmal K."/>
        </authorList>
    </citation>
    <scope>NUCLEOTIDE SEQUENCE [LARGE SCALE GENOMIC DNA]</scope>
    <source>
        <strain evidence="3 4">K13G38</strain>
    </source>
</reference>
<feature type="compositionally biased region" description="Basic and acidic residues" evidence="1">
    <location>
        <begin position="116"/>
        <end position="131"/>
    </location>
</feature>
<dbReference type="Gene3D" id="3.30.505.50">
    <property type="entry name" value="Sigma 54 modulation/S30EA ribosomal protein, C-terminal domain"/>
    <property type="match status" value="2"/>
</dbReference>
<dbReference type="InterPro" id="IPR050574">
    <property type="entry name" value="HPF/YfiA_ribosome-assoc"/>
</dbReference>
<feature type="domain" description="Sigma 54 modulation/S30EA ribosomal protein C-terminal" evidence="2">
    <location>
        <begin position="136"/>
        <end position="191"/>
    </location>
</feature>
<dbReference type="InterPro" id="IPR032528">
    <property type="entry name" value="Ribosom_S30AE_C"/>
</dbReference>
<evidence type="ECO:0000313" key="3">
    <source>
        <dbReference type="EMBL" id="NKQ52446.1"/>
    </source>
</evidence>
<evidence type="ECO:0000313" key="4">
    <source>
        <dbReference type="Proteomes" id="UP000715441"/>
    </source>
</evidence>
<name>A0ABX1IY65_9PSEU</name>
<dbReference type="SUPFAM" id="SSF69754">
    <property type="entry name" value="Ribosome binding protein Y (YfiA homologue)"/>
    <property type="match status" value="1"/>
</dbReference>
<comment type="caution">
    <text evidence="3">The sequence shown here is derived from an EMBL/GenBank/DDBJ whole genome shotgun (WGS) entry which is preliminary data.</text>
</comment>
<proteinExistence type="predicted"/>
<dbReference type="InterPro" id="IPR036567">
    <property type="entry name" value="RHF-like"/>
</dbReference>
<protein>
    <submittedName>
        <fullName evidence="3">HPF/RaiA family ribosome-associated protein</fullName>
    </submittedName>
</protein>